<evidence type="ECO:0000313" key="2">
    <source>
        <dbReference type="EnsemblMetazoa" id="XP_014252222.1"/>
    </source>
</evidence>
<organism evidence="2 3">
    <name type="scientific">Cimex lectularius</name>
    <name type="common">Bed bug</name>
    <name type="synonym">Acanthia lectularia</name>
    <dbReference type="NCBI Taxonomy" id="79782"/>
    <lineage>
        <taxon>Eukaryota</taxon>
        <taxon>Metazoa</taxon>
        <taxon>Ecdysozoa</taxon>
        <taxon>Arthropoda</taxon>
        <taxon>Hexapoda</taxon>
        <taxon>Insecta</taxon>
        <taxon>Pterygota</taxon>
        <taxon>Neoptera</taxon>
        <taxon>Paraneoptera</taxon>
        <taxon>Hemiptera</taxon>
        <taxon>Heteroptera</taxon>
        <taxon>Panheteroptera</taxon>
        <taxon>Cimicomorpha</taxon>
        <taxon>Cimicidae</taxon>
        <taxon>Cimex</taxon>
    </lineage>
</organism>
<accession>A0A8I6RYL3</accession>
<sequence length="235" mass="27532">MGLPLFLLLLLANSNSSSGNVTDLQLDIHQFEYGKIRLEMYRLNETIETFAKEWNTVKEDMEEVKREIYNGFVLPSKTRVMTTTENYYSGQSYHGNSYARTEPYELKVRDMMVNPIETYINNITEGTRMLQKRMAAVKSLVELQMKMGKDHETTNQWAIETVRALEQSLEKLVKKSKDGIQIIQEVCKQFLSYNFRVRKADDMTFKNQVCSMPQEYYQFFCQTLQTLEDKSGNEN</sequence>
<dbReference type="GeneID" id="106668204"/>
<dbReference type="RefSeq" id="XP_014252222.1">
    <property type="nucleotide sequence ID" value="XM_014396736.1"/>
</dbReference>
<feature type="signal peptide" evidence="1">
    <location>
        <begin position="1"/>
        <end position="19"/>
    </location>
</feature>
<evidence type="ECO:0000313" key="3">
    <source>
        <dbReference type="Proteomes" id="UP000494040"/>
    </source>
</evidence>
<dbReference type="KEGG" id="clec:106668204"/>
<evidence type="ECO:0000256" key="1">
    <source>
        <dbReference type="SAM" id="SignalP"/>
    </source>
</evidence>
<reference evidence="2" key="1">
    <citation type="submission" date="2022-01" db="UniProtKB">
        <authorList>
            <consortium name="EnsemblMetazoa"/>
        </authorList>
    </citation>
    <scope>IDENTIFICATION</scope>
</reference>
<protein>
    <submittedName>
        <fullName evidence="2">Uncharacterized protein</fullName>
    </submittedName>
</protein>
<keyword evidence="1" id="KW-0732">Signal</keyword>
<dbReference type="EnsemblMetazoa" id="XM_014396736.1">
    <property type="protein sequence ID" value="XP_014252222.1"/>
    <property type="gene ID" value="LOC106668204"/>
</dbReference>
<feature type="chain" id="PRO_5035323101" evidence="1">
    <location>
        <begin position="20"/>
        <end position="235"/>
    </location>
</feature>
<name>A0A8I6RYL3_CIMLE</name>
<dbReference type="AlphaFoldDB" id="A0A8I6RYL3"/>
<dbReference type="Proteomes" id="UP000494040">
    <property type="component" value="Unassembled WGS sequence"/>
</dbReference>
<keyword evidence="3" id="KW-1185">Reference proteome</keyword>
<proteinExistence type="predicted"/>